<dbReference type="EMBL" id="CCEH01000003">
    <property type="protein sequence ID" value="CDR27441.1"/>
    <property type="molecule type" value="Genomic_DNA"/>
</dbReference>
<keyword evidence="8 11" id="KW-1133">Transmembrane helix</keyword>
<dbReference type="InterPro" id="IPR005151">
    <property type="entry name" value="Tail-specific_protease"/>
</dbReference>
<dbReference type="FunFam" id="2.30.42.10:FF:000063">
    <property type="entry name" value="Peptidase, S41 family"/>
    <property type="match status" value="1"/>
</dbReference>
<name>A0A077UG41_9STAP</name>
<evidence type="ECO:0000256" key="5">
    <source>
        <dbReference type="ARBA" id="ARBA00022692"/>
    </source>
</evidence>
<reference evidence="13 14" key="1">
    <citation type="submission" date="2014-05" db="EMBL/GenBank/DDBJ databases">
        <authorList>
            <person name="Aslett A.Martin."/>
            <person name="De Silva Nishadi"/>
        </authorList>
    </citation>
    <scope>NUCLEOTIDE SEQUENCE [LARGE SCALE GENOMIC DNA]</scope>
</reference>
<keyword evidence="11" id="KW-0472">Membrane</keyword>
<dbReference type="RefSeq" id="WP_047529500.1">
    <property type="nucleotide sequence ID" value="NZ_CCEH01000003.1"/>
</dbReference>
<feature type="region of interest" description="Disordered" evidence="10">
    <location>
        <begin position="1"/>
        <end position="27"/>
    </location>
</feature>
<evidence type="ECO:0000313" key="14">
    <source>
        <dbReference type="Proteomes" id="UP000044616"/>
    </source>
</evidence>
<keyword evidence="4 9" id="KW-0645">Protease</keyword>
<keyword evidence="5 11" id="KW-0812">Transmembrane</keyword>
<dbReference type="Pfam" id="PF17820">
    <property type="entry name" value="PDZ_6"/>
    <property type="match status" value="1"/>
</dbReference>
<dbReference type="PROSITE" id="PS50106">
    <property type="entry name" value="PDZ"/>
    <property type="match status" value="1"/>
</dbReference>
<dbReference type="GO" id="GO:0008236">
    <property type="term" value="F:serine-type peptidase activity"/>
    <property type="evidence" value="ECO:0007669"/>
    <property type="project" value="UniProtKB-KW"/>
</dbReference>
<dbReference type="Gene3D" id="3.90.226.10">
    <property type="entry name" value="2-enoyl-CoA Hydratase, Chain A, domain 1"/>
    <property type="match status" value="1"/>
</dbReference>
<dbReference type="InterPro" id="IPR004447">
    <property type="entry name" value="Peptidase_S41A"/>
</dbReference>
<keyword evidence="6 9" id="KW-0378">Hydrolase</keyword>
<evidence type="ECO:0000313" key="13">
    <source>
        <dbReference type="EMBL" id="CDR27441.1"/>
    </source>
</evidence>
<dbReference type="NCBIfam" id="TIGR00225">
    <property type="entry name" value="prc"/>
    <property type="match status" value="1"/>
</dbReference>
<evidence type="ECO:0000256" key="3">
    <source>
        <dbReference type="ARBA" id="ARBA00022029"/>
    </source>
</evidence>
<dbReference type="InterPro" id="IPR002477">
    <property type="entry name" value="Peptidoglycan-bd-like"/>
</dbReference>
<dbReference type="InterPro" id="IPR029045">
    <property type="entry name" value="ClpP/crotonase-like_dom_sf"/>
</dbReference>
<evidence type="ECO:0000256" key="10">
    <source>
        <dbReference type="SAM" id="MobiDB-lite"/>
    </source>
</evidence>
<dbReference type="SUPFAM" id="SSF50156">
    <property type="entry name" value="PDZ domain-like"/>
    <property type="match status" value="1"/>
</dbReference>
<dbReference type="GO" id="GO:0030288">
    <property type="term" value="C:outer membrane-bounded periplasmic space"/>
    <property type="evidence" value="ECO:0007669"/>
    <property type="project" value="TreeGrafter"/>
</dbReference>
<gene>
    <name evidence="13" type="ORF">ERS140147_00544</name>
</gene>
<dbReference type="SUPFAM" id="SSF47090">
    <property type="entry name" value="PGBD-like"/>
    <property type="match status" value="1"/>
</dbReference>
<dbReference type="SMART" id="SM00245">
    <property type="entry name" value="TSPc"/>
    <property type="match status" value="1"/>
</dbReference>
<evidence type="ECO:0000256" key="6">
    <source>
        <dbReference type="ARBA" id="ARBA00022801"/>
    </source>
</evidence>
<evidence type="ECO:0000256" key="9">
    <source>
        <dbReference type="RuleBase" id="RU004404"/>
    </source>
</evidence>
<sequence length="496" mass="55642">MDDKRHTSSSNTVQSESEQQNKQNQQIPKKQVHFKRWQFISIIIATILITAIITVFAYIFINQKISGLSKTEQENLNKIEYVYKTLNKDYYKKQDSDKVTKAAIDGMVKELKDPYSEYLTQEQTKSFNEGVSGDFVGIGAEMQKKNDQIMVTSPMKGSPAERAGIRPKDVITKVNGKSIKGKALDEVVKEVRGKENTEVTLTVQRGSEEKDVKIKREKIHVKSVEYQKKSDVGVITINKFQNDTSGELKDAVLKAHKDGLRKIVLDLRNNPGGLLDEAVKMSNIFIDKGKTVVKLEKGNDTESIKTSNDALKEAKDMDVSILVNEGSASASEVFTGALKDYHKAKVYGSKTFGKGIVQTTREFDDGSLLKYTEMKWLTPNGHYIHGKGIKPDVAINTPKYQSLNVIPSSRTFKLGDDDKNVKTIKIGLSALGYNVGNESSKFDTDLENKVKAFQQDNKVEVNGEFNKETNNKFTELLVEKANKHDDVLDKLLKLLK</sequence>
<dbReference type="GO" id="GO:0007165">
    <property type="term" value="P:signal transduction"/>
    <property type="evidence" value="ECO:0007669"/>
    <property type="project" value="TreeGrafter"/>
</dbReference>
<dbReference type="GO" id="GO:0005886">
    <property type="term" value="C:plasma membrane"/>
    <property type="evidence" value="ECO:0007669"/>
    <property type="project" value="UniProtKB-SubCell"/>
</dbReference>
<dbReference type="InterPro" id="IPR036365">
    <property type="entry name" value="PGBD-like_sf"/>
</dbReference>
<keyword evidence="7 9" id="KW-0720">Serine protease</keyword>
<dbReference type="Pfam" id="PF03572">
    <property type="entry name" value="Peptidase_S41"/>
    <property type="match status" value="1"/>
</dbReference>
<dbReference type="GO" id="GO:0004175">
    <property type="term" value="F:endopeptidase activity"/>
    <property type="evidence" value="ECO:0007669"/>
    <property type="project" value="TreeGrafter"/>
</dbReference>
<dbReference type="InterPro" id="IPR001478">
    <property type="entry name" value="PDZ"/>
</dbReference>
<evidence type="ECO:0000256" key="1">
    <source>
        <dbReference type="ARBA" id="ARBA00004162"/>
    </source>
</evidence>
<evidence type="ECO:0000256" key="7">
    <source>
        <dbReference type="ARBA" id="ARBA00022825"/>
    </source>
</evidence>
<dbReference type="CDD" id="cd07560">
    <property type="entry name" value="Peptidase_S41_CPP"/>
    <property type="match status" value="1"/>
</dbReference>
<feature type="domain" description="PDZ" evidence="12">
    <location>
        <begin position="124"/>
        <end position="192"/>
    </location>
</feature>
<dbReference type="InterPro" id="IPR041489">
    <property type="entry name" value="PDZ_6"/>
</dbReference>
<dbReference type="Gene3D" id="3.30.750.44">
    <property type="match status" value="1"/>
</dbReference>
<dbReference type="InterPro" id="IPR055210">
    <property type="entry name" value="CtpA/B_N"/>
</dbReference>
<organism evidence="13 14">
    <name type="scientific">Staphylococcus schweitzeri</name>
    <dbReference type="NCBI Taxonomy" id="1654388"/>
    <lineage>
        <taxon>Bacteria</taxon>
        <taxon>Bacillati</taxon>
        <taxon>Bacillota</taxon>
        <taxon>Bacilli</taxon>
        <taxon>Bacillales</taxon>
        <taxon>Staphylococcaceae</taxon>
        <taxon>Staphylococcus</taxon>
    </lineage>
</organism>
<dbReference type="SUPFAM" id="SSF52096">
    <property type="entry name" value="ClpP/crotonase"/>
    <property type="match status" value="1"/>
</dbReference>
<evidence type="ECO:0000256" key="11">
    <source>
        <dbReference type="SAM" id="Phobius"/>
    </source>
</evidence>
<dbReference type="Gene3D" id="2.30.42.10">
    <property type="match status" value="1"/>
</dbReference>
<evidence type="ECO:0000259" key="12">
    <source>
        <dbReference type="PROSITE" id="PS50106"/>
    </source>
</evidence>
<proteinExistence type="inferred from homology"/>
<comment type="subcellular location">
    <subcellularLocation>
        <location evidence="1">Cell membrane</location>
        <topology evidence="1">Single-pass membrane protein</topology>
    </subcellularLocation>
</comment>
<dbReference type="CDD" id="cd06782">
    <property type="entry name" value="cpPDZ_CPP-like"/>
    <property type="match status" value="1"/>
</dbReference>
<dbReference type="AlphaFoldDB" id="A0A077UG41"/>
<dbReference type="PANTHER" id="PTHR32060:SF30">
    <property type="entry name" value="CARBOXY-TERMINAL PROCESSING PROTEASE CTPA"/>
    <property type="match status" value="1"/>
</dbReference>
<feature type="compositionally biased region" description="Low complexity" evidence="10">
    <location>
        <begin position="14"/>
        <end position="27"/>
    </location>
</feature>
<dbReference type="PANTHER" id="PTHR32060">
    <property type="entry name" value="TAIL-SPECIFIC PROTEASE"/>
    <property type="match status" value="1"/>
</dbReference>
<protein>
    <recommendedName>
        <fullName evidence="3">Probable CtpA-like serine protease</fullName>
    </recommendedName>
</protein>
<evidence type="ECO:0000256" key="8">
    <source>
        <dbReference type="ARBA" id="ARBA00022989"/>
    </source>
</evidence>
<comment type="similarity">
    <text evidence="2 9">Belongs to the peptidase S41A family.</text>
</comment>
<dbReference type="SMART" id="SM00228">
    <property type="entry name" value="PDZ"/>
    <property type="match status" value="1"/>
</dbReference>
<dbReference type="Proteomes" id="UP000044616">
    <property type="component" value="Unassembled WGS sequence"/>
</dbReference>
<dbReference type="Pfam" id="PF01471">
    <property type="entry name" value="PG_binding_1"/>
    <property type="match status" value="1"/>
</dbReference>
<dbReference type="GO" id="GO:0006508">
    <property type="term" value="P:proteolysis"/>
    <property type="evidence" value="ECO:0007669"/>
    <property type="project" value="UniProtKB-KW"/>
</dbReference>
<dbReference type="InterPro" id="IPR036034">
    <property type="entry name" value="PDZ_sf"/>
</dbReference>
<dbReference type="Gene3D" id="1.10.101.10">
    <property type="entry name" value="PGBD-like superfamily/PGBD"/>
    <property type="match status" value="1"/>
</dbReference>
<dbReference type="Pfam" id="PF22694">
    <property type="entry name" value="CtpB_N-like"/>
    <property type="match status" value="1"/>
</dbReference>
<evidence type="ECO:0000256" key="4">
    <source>
        <dbReference type="ARBA" id="ARBA00022670"/>
    </source>
</evidence>
<dbReference type="InterPro" id="IPR036366">
    <property type="entry name" value="PGBDSf"/>
</dbReference>
<evidence type="ECO:0000256" key="2">
    <source>
        <dbReference type="ARBA" id="ARBA00009179"/>
    </source>
</evidence>
<accession>A0A077UG41</accession>
<feature type="transmembrane region" description="Helical" evidence="11">
    <location>
        <begin position="39"/>
        <end position="61"/>
    </location>
</feature>
<dbReference type="FunFam" id="3.30.750.44:FF:000001">
    <property type="entry name" value="S41 family peptidase"/>
    <property type="match status" value="1"/>
</dbReference>